<dbReference type="Proteomes" id="UP000620046">
    <property type="component" value="Unassembled WGS sequence"/>
</dbReference>
<dbReference type="PANTHER" id="PTHR47806">
    <property type="entry name" value="50S RIBOSOMAL PROTEIN L3 GLUTAMINE METHYLTRANSFERASE"/>
    <property type="match status" value="1"/>
</dbReference>
<comment type="caution">
    <text evidence="6">The sequence shown here is derived from an EMBL/GenBank/DDBJ whole genome shotgun (WGS) entry which is preliminary data.</text>
</comment>
<dbReference type="GO" id="GO:0032259">
    <property type="term" value="P:methylation"/>
    <property type="evidence" value="ECO:0007669"/>
    <property type="project" value="UniProtKB-KW"/>
</dbReference>
<evidence type="ECO:0000313" key="7">
    <source>
        <dbReference type="Proteomes" id="UP000620046"/>
    </source>
</evidence>
<evidence type="ECO:0000259" key="5">
    <source>
        <dbReference type="Pfam" id="PF05175"/>
    </source>
</evidence>
<evidence type="ECO:0000256" key="4">
    <source>
        <dbReference type="HAMAP-Rule" id="MF_02125"/>
    </source>
</evidence>
<dbReference type="NCBIfam" id="TIGR00536">
    <property type="entry name" value="hemK_fam"/>
    <property type="match status" value="1"/>
</dbReference>
<keyword evidence="3 4" id="KW-0949">S-adenosyl-L-methionine</keyword>
<gene>
    <name evidence="4 6" type="primary">prmB</name>
    <name evidence="6" type="ORF">GCM10010981_47100</name>
</gene>
<dbReference type="GO" id="GO:0008168">
    <property type="term" value="F:methyltransferase activity"/>
    <property type="evidence" value="ECO:0007669"/>
    <property type="project" value="UniProtKB-KW"/>
</dbReference>
<organism evidence="6 7">
    <name type="scientific">Dyella nitratireducens</name>
    <dbReference type="NCBI Taxonomy" id="1849580"/>
    <lineage>
        <taxon>Bacteria</taxon>
        <taxon>Pseudomonadati</taxon>
        <taxon>Pseudomonadota</taxon>
        <taxon>Gammaproteobacteria</taxon>
        <taxon>Lysobacterales</taxon>
        <taxon>Rhodanobacteraceae</taxon>
        <taxon>Dyella</taxon>
    </lineage>
</organism>
<comment type="similarity">
    <text evidence="4">Belongs to the protein N5-glutamine methyltransferase family. PrmB subfamily.</text>
</comment>
<dbReference type="InterPro" id="IPR017127">
    <property type="entry name" value="Ribosome_uL3_MTase"/>
</dbReference>
<feature type="domain" description="Methyltransferase small" evidence="5">
    <location>
        <begin position="145"/>
        <end position="231"/>
    </location>
</feature>
<dbReference type="Pfam" id="PF05175">
    <property type="entry name" value="MTS"/>
    <property type="match status" value="1"/>
</dbReference>
<evidence type="ECO:0000256" key="1">
    <source>
        <dbReference type="ARBA" id="ARBA00022603"/>
    </source>
</evidence>
<dbReference type="InterPro" id="IPR002052">
    <property type="entry name" value="DNA_methylase_N6_adenine_CS"/>
</dbReference>
<keyword evidence="1 4" id="KW-0489">Methyltransferase</keyword>
<comment type="function">
    <text evidence="4">Methylates ribosomal protein uL3 on a specific glutamine residue.</text>
</comment>
<dbReference type="CDD" id="cd02440">
    <property type="entry name" value="AdoMet_MTases"/>
    <property type="match status" value="1"/>
</dbReference>
<name>A0ABQ1GYJ2_9GAMM</name>
<proteinExistence type="inferred from homology"/>
<dbReference type="Gene3D" id="1.10.8.10">
    <property type="entry name" value="DNA helicase RuvA subunit, C-terminal domain"/>
    <property type="match status" value="1"/>
</dbReference>
<evidence type="ECO:0000256" key="2">
    <source>
        <dbReference type="ARBA" id="ARBA00022679"/>
    </source>
</evidence>
<dbReference type="EC" id="2.1.1.298" evidence="4"/>
<dbReference type="PIRSF" id="PIRSF037167">
    <property type="entry name" value="Mtase_YfcB_prd"/>
    <property type="match status" value="1"/>
</dbReference>
<dbReference type="PROSITE" id="PS00092">
    <property type="entry name" value="N6_MTASE"/>
    <property type="match status" value="1"/>
</dbReference>
<dbReference type="GO" id="GO:0005840">
    <property type="term" value="C:ribosome"/>
    <property type="evidence" value="ECO:0007669"/>
    <property type="project" value="UniProtKB-KW"/>
</dbReference>
<comment type="catalytic activity">
    <reaction evidence="4">
        <text>L-glutaminyl-[ribosomal protein uL3] + S-adenosyl-L-methionine = N(5)-methyl-L-glutaminyl-[ribosomal protein uL3] + S-adenosyl-L-homocysteine + H(+)</text>
        <dbReference type="Rhea" id="RHEA:45020"/>
        <dbReference type="Rhea" id="RHEA-COMP:11063"/>
        <dbReference type="Rhea" id="RHEA-COMP:11064"/>
        <dbReference type="ChEBI" id="CHEBI:15378"/>
        <dbReference type="ChEBI" id="CHEBI:30011"/>
        <dbReference type="ChEBI" id="CHEBI:57856"/>
        <dbReference type="ChEBI" id="CHEBI:59789"/>
        <dbReference type="ChEBI" id="CHEBI:61891"/>
        <dbReference type="EC" id="2.1.1.298"/>
    </reaction>
</comment>
<dbReference type="InterPro" id="IPR004556">
    <property type="entry name" value="HemK-like"/>
</dbReference>
<dbReference type="SUPFAM" id="SSF53335">
    <property type="entry name" value="S-adenosyl-L-methionine-dependent methyltransferases"/>
    <property type="match status" value="1"/>
</dbReference>
<keyword evidence="6" id="KW-0687">Ribonucleoprotein</keyword>
<dbReference type="InterPro" id="IPR007848">
    <property type="entry name" value="Small_mtfrase_dom"/>
</dbReference>
<keyword evidence="6" id="KW-0689">Ribosomal protein</keyword>
<dbReference type="InterPro" id="IPR029063">
    <property type="entry name" value="SAM-dependent_MTases_sf"/>
</dbReference>
<dbReference type="HAMAP" id="MF_02125">
    <property type="entry name" value="L3_methyltr_PrmB"/>
    <property type="match status" value="1"/>
</dbReference>
<evidence type="ECO:0000256" key="3">
    <source>
        <dbReference type="ARBA" id="ARBA00022691"/>
    </source>
</evidence>
<dbReference type="NCBIfam" id="TIGR03533">
    <property type="entry name" value="L3_gln_methyl"/>
    <property type="match status" value="1"/>
</dbReference>
<evidence type="ECO:0000313" key="6">
    <source>
        <dbReference type="EMBL" id="GGA52231.1"/>
    </source>
</evidence>
<keyword evidence="2 4" id="KW-0808">Transferase</keyword>
<accession>A0ABQ1GYJ2</accession>
<dbReference type="PANTHER" id="PTHR47806:SF1">
    <property type="entry name" value="RIBOSOMAL PROTEIN UL3 GLUTAMINE METHYLTRANSFERASE"/>
    <property type="match status" value="1"/>
</dbReference>
<dbReference type="Gene3D" id="3.40.50.150">
    <property type="entry name" value="Vaccinia Virus protein VP39"/>
    <property type="match status" value="1"/>
</dbReference>
<protein>
    <recommendedName>
        <fullName evidence="4">Ribosomal protein uL3 glutamine methyltransferase</fullName>
        <shortName evidence="4">uL3 MTase</shortName>
        <ecNumber evidence="4">2.1.1.298</ecNumber>
    </recommendedName>
    <alternativeName>
        <fullName evidence="4">N5-glutamine methyltransferase PrmB</fullName>
    </alternativeName>
</protein>
<keyword evidence="7" id="KW-1185">Reference proteome</keyword>
<sequence>MGLHEPRDLESLYFTTPKPDRAHVTAELATIIDFIRYGASRFSAAGLTFGHSHDNPIDEATHLVLASLHLPPDIPPAYGAGKLTEEERVRVLQLIERRINERLPVAYLVGETWFAGIKFKSDRRALVPRSPIAELIESGFTPWLDGRHVERALDLCTGSGCIGIAMAAYNPHWQVDVVDISDDALSLARENVALLHVGERVDVVRSDLFAGVQGRKYDLIVSNPPYVTEDEYAVLPGEYSHEPKLGLTSGEDGLDACLRILDEAADHLTEEGLLIVEVGESEQALTALLPDVPFVWIEFKVGQMGVFALERRDLVEHADAIRVAALERSRS</sequence>
<reference evidence="7" key="1">
    <citation type="journal article" date="2019" name="Int. J. Syst. Evol. Microbiol.">
        <title>The Global Catalogue of Microorganisms (GCM) 10K type strain sequencing project: providing services to taxonomists for standard genome sequencing and annotation.</title>
        <authorList>
            <consortium name="The Broad Institute Genomics Platform"/>
            <consortium name="The Broad Institute Genome Sequencing Center for Infectious Disease"/>
            <person name="Wu L."/>
            <person name="Ma J."/>
        </authorList>
    </citation>
    <scope>NUCLEOTIDE SEQUENCE [LARGE SCALE GENOMIC DNA]</scope>
    <source>
        <strain evidence="7">CGMCC 1.15439</strain>
    </source>
</reference>
<dbReference type="EMBL" id="BMJA01000007">
    <property type="protein sequence ID" value="GGA52231.1"/>
    <property type="molecule type" value="Genomic_DNA"/>
</dbReference>